<dbReference type="EMBL" id="MN740847">
    <property type="protein sequence ID" value="QHU14953.1"/>
    <property type="molecule type" value="Genomic_DNA"/>
</dbReference>
<dbReference type="SUPFAM" id="SSF57783">
    <property type="entry name" value="Zinc beta-ribbon"/>
    <property type="match status" value="1"/>
</dbReference>
<sequence length="133" mass="15783">MHFCPKCGNMYYLTLFDQDQNKLIYYCRNCGHKDKTLVNNLNNLFVSKTEINTQMNYKDVINKYTKLDPTLPRITTIDCPNENCKSRHMIEQKDGTELPEQEKEIIYIRYDDANMKFVYLCGVCDTVWNTKTK</sequence>
<organism evidence="2">
    <name type="scientific">viral metagenome</name>
    <dbReference type="NCBI Taxonomy" id="1070528"/>
    <lineage>
        <taxon>unclassified sequences</taxon>
        <taxon>metagenomes</taxon>
        <taxon>organismal metagenomes</taxon>
    </lineage>
</organism>
<feature type="domain" description="DNA-directed RNA polymerase II subunit RPB9-like zinc ribbon" evidence="1">
    <location>
        <begin position="1"/>
        <end position="31"/>
    </location>
</feature>
<dbReference type="GO" id="GO:0006351">
    <property type="term" value="P:DNA-templated transcription"/>
    <property type="evidence" value="ECO:0007669"/>
    <property type="project" value="InterPro"/>
</dbReference>
<evidence type="ECO:0000313" key="2">
    <source>
        <dbReference type="EMBL" id="QHU14953.1"/>
    </source>
</evidence>
<name>A0A6C0KC33_9ZZZZ</name>
<dbReference type="Gene3D" id="2.20.25.10">
    <property type="match status" value="2"/>
</dbReference>
<accession>A0A6C0KC33</accession>
<dbReference type="AlphaFoldDB" id="A0A6C0KC33"/>
<dbReference type="Pfam" id="PF02150">
    <property type="entry name" value="Zn_ribbon_RPB9"/>
    <property type="match status" value="1"/>
</dbReference>
<proteinExistence type="predicted"/>
<reference evidence="2" key="1">
    <citation type="journal article" date="2020" name="Nature">
        <title>Giant virus diversity and host interactions through global metagenomics.</title>
        <authorList>
            <person name="Schulz F."/>
            <person name="Roux S."/>
            <person name="Paez-Espino D."/>
            <person name="Jungbluth S."/>
            <person name="Walsh D.A."/>
            <person name="Denef V.J."/>
            <person name="McMahon K.D."/>
            <person name="Konstantinidis K.T."/>
            <person name="Eloe-Fadrosh E.A."/>
            <person name="Kyrpides N.C."/>
            <person name="Woyke T."/>
        </authorList>
    </citation>
    <scope>NUCLEOTIDE SEQUENCE</scope>
    <source>
        <strain evidence="2">GVMAG-S-1102244-55</strain>
    </source>
</reference>
<evidence type="ECO:0000259" key="1">
    <source>
        <dbReference type="Pfam" id="PF02150"/>
    </source>
</evidence>
<protein>
    <recommendedName>
        <fullName evidence="1">DNA-directed RNA polymerase II subunit RPB9-like zinc ribbon domain-containing protein</fullName>
    </recommendedName>
</protein>
<dbReference type="InterPro" id="IPR001529">
    <property type="entry name" value="Zn_ribbon_RPB9"/>
</dbReference>